<gene>
    <name evidence="1" type="ORF">GGQ93_002807</name>
</gene>
<evidence type="ECO:0000313" key="1">
    <source>
        <dbReference type="EMBL" id="MBB5741071.1"/>
    </source>
</evidence>
<protein>
    <submittedName>
        <fullName evidence="1">Uncharacterized protein</fullName>
    </submittedName>
</protein>
<reference evidence="1 2" key="1">
    <citation type="submission" date="2020-08" db="EMBL/GenBank/DDBJ databases">
        <title>Genomic Encyclopedia of Type Strains, Phase IV (KMG-IV): sequencing the most valuable type-strain genomes for metagenomic binning, comparative biology and taxonomic classification.</title>
        <authorList>
            <person name="Goeker M."/>
        </authorList>
    </citation>
    <scope>NUCLEOTIDE SEQUENCE [LARGE SCALE GENOMIC DNA]</scope>
    <source>
        <strain evidence="1 2">DSM 4731</strain>
    </source>
</reference>
<dbReference type="RefSeq" id="WP_183217823.1">
    <property type="nucleotide sequence ID" value="NZ_CAJFZW010000071.1"/>
</dbReference>
<proteinExistence type="predicted"/>
<name>A0A7W9F9D4_9CAUL</name>
<accession>A0A7W9F9D4</accession>
<evidence type="ECO:0000313" key="2">
    <source>
        <dbReference type="Proteomes" id="UP000527324"/>
    </source>
</evidence>
<dbReference type="Proteomes" id="UP000527324">
    <property type="component" value="Unassembled WGS sequence"/>
</dbReference>
<sequence>MTARAAFSVADIRRAIVAMEKCGRQVAAVDFPKEGGFRLILGDPVPVAVAGIGGSNEWDVVLPR</sequence>
<comment type="caution">
    <text evidence="1">The sequence shown here is derived from an EMBL/GenBank/DDBJ whole genome shotgun (WGS) entry which is preliminary data.</text>
</comment>
<dbReference type="EMBL" id="JACHOQ010000009">
    <property type="protein sequence ID" value="MBB5741071.1"/>
    <property type="molecule type" value="Genomic_DNA"/>
</dbReference>
<dbReference type="AlphaFoldDB" id="A0A7W9F9D4"/>
<organism evidence="1 2">
    <name type="scientific">Brevundimonas aurantiaca</name>
    <dbReference type="NCBI Taxonomy" id="74316"/>
    <lineage>
        <taxon>Bacteria</taxon>
        <taxon>Pseudomonadati</taxon>
        <taxon>Pseudomonadota</taxon>
        <taxon>Alphaproteobacteria</taxon>
        <taxon>Caulobacterales</taxon>
        <taxon>Caulobacteraceae</taxon>
        <taxon>Brevundimonas</taxon>
    </lineage>
</organism>
<keyword evidence="2" id="KW-1185">Reference proteome</keyword>